<feature type="region of interest" description="Disordered" evidence="2">
    <location>
        <begin position="16"/>
        <end position="41"/>
    </location>
</feature>
<feature type="compositionally biased region" description="Basic and acidic residues" evidence="2">
    <location>
        <begin position="266"/>
        <end position="279"/>
    </location>
</feature>
<feature type="coiled-coil region" evidence="1">
    <location>
        <begin position="352"/>
        <end position="462"/>
    </location>
</feature>
<keyword evidence="1" id="KW-0175">Coiled coil</keyword>
<evidence type="ECO:0000313" key="3">
    <source>
        <dbReference type="EMBL" id="NXT67092.1"/>
    </source>
</evidence>
<evidence type="ECO:0000256" key="2">
    <source>
        <dbReference type="SAM" id="MobiDB-lite"/>
    </source>
</evidence>
<dbReference type="Proteomes" id="UP000563107">
    <property type="component" value="Unassembled WGS sequence"/>
</dbReference>
<gene>
    <name evidence="3" type="primary">Eea1</name>
    <name evidence="3" type="ORF">CHAFRE_R04156</name>
</gene>
<sequence length="922" mass="106459">QEERWYSEELKKELEKLQGQRQQDSKSDGLTTATSTESLERKLEEIQVENFNIKQMKDLFEQKAAQLATEIVDLKAKYDEEISLREGTEQKVTNLRQELQKERSTVEDLKTELLQRPGVEDVAVLKKELVQVQTLMDKMTLECERESEKLKDECKHLQAEQANSEATINQLRAELAKGPQEVAVYVQELQKLQSSVKELEQKNQSLTEELLKKEQNYTQLEEKHNEVSVSKKNVQASFHQKDLDCQQLQAKLSASEASIQRLQTELGEKGEASQKLKEELSEENNLSKKSSTSHWTSGCVLELYSKRIVEEKTPLYLVKKKSKANKLLETERQLGEAHGRLKEQRQLSSEKLMDKEQQVADLQLKLSRAEEQLGEAHGRLKEQRQLSSEKLMDKEQQVADLQLKLSRAEEQNDLEQVLRQIGDKDQKIQNLEALLQKSKENISLLEKEREDLYAKIQAGEGETAFLLPWRCCSSLLTFFFFPLQVTQLTEKLKNQSERFYLLLNQIFALLKSVLLWSSWKHSADANIAPFCSMGINFLKLFKKGQPLYFCFTQELNKVSTHLDQVTAKLNDKQEYCTQLETNLKEYKEKCLSLEQKTEELEAQLKKLEGDILDARASKDQALQELQQQQHQSTKLDLRTAELSKQLEAAREAMSNAQLDLQKKSEALDQANQQILKQEAEKASLKQNLEKSNQDTSKQLKELDCKMQAATSERQQVKLEKDTLLKDLTYTQDKLSKSSESFNKRREELEKEIKKGKAAMAEMEKSCQELKHQLQIQTESVAKERNELKNSLEKKEGISKQLSIDLDSARAQVLEIQGLLKDKEKSEQHLQGKLRELRESFEQKKKHSETLQAELKTALLEKAELENKLQQQSILSGQELKAEKGKLADLQKAHDKHKENMEKLQLDIYGKESELLATRQDLK</sequence>
<feature type="coiled-coil region" evidence="1">
    <location>
        <begin position="57"/>
        <end position="116"/>
    </location>
</feature>
<organism evidence="3 4">
    <name type="scientific">Chaetops frenatus</name>
    <name type="common">Rufous rock-jumper</name>
    <dbReference type="NCBI Taxonomy" id="221966"/>
    <lineage>
        <taxon>Eukaryota</taxon>
        <taxon>Metazoa</taxon>
        <taxon>Chordata</taxon>
        <taxon>Craniata</taxon>
        <taxon>Vertebrata</taxon>
        <taxon>Euteleostomi</taxon>
        <taxon>Archelosauria</taxon>
        <taxon>Archosauria</taxon>
        <taxon>Dinosauria</taxon>
        <taxon>Saurischia</taxon>
        <taxon>Theropoda</taxon>
        <taxon>Coelurosauria</taxon>
        <taxon>Aves</taxon>
        <taxon>Neognathae</taxon>
        <taxon>Neoaves</taxon>
        <taxon>Telluraves</taxon>
        <taxon>Australaves</taxon>
        <taxon>Passeriformes</taxon>
        <taxon>Picathartidae</taxon>
        <taxon>Chaetops</taxon>
    </lineage>
</organism>
<protein>
    <submittedName>
        <fullName evidence="3">EEA1 protein</fullName>
    </submittedName>
</protein>
<dbReference type="PANTHER" id="PTHR23164">
    <property type="entry name" value="EARLY ENDOSOME ANTIGEN 1"/>
    <property type="match status" value="1"/>
</dbReference>
<proteinExistence type="predicted"/>
<feature type="non-terminal residue" evidence="3">
    <location>
        <position position="922"/>
    </location>
</feature>
<feature type="compositionally biased region" description="Basic and acidic residues" evidence="2">
    <location>
        <begin position="16"/>
        <end position="27"/>
    </location>
</feature>
<dbReference type="EMBL" id="VZTR01019428">
    <property type="protein sequence ID" value="NXT67092.1"/>
    <property type="molecule type" value="Genomic_DNA"/>
</dbReference>
<reference evidence="3 4" key="1">
    <citation type="submission" date="2019-09" db="EMBL/GenBank/DDBJ databases">
        <title>Bird 10,000 Genomes (B10K) Project - Family phase.</title>
        <authorList>
            <person name="Zhang G."/>
        </authorList>
    </citation>
    <scope>NUCLEOTIDE SEQUENCE [LARGE SCALE GENOMIC DNA]</scope>
    <source>
        <strain evidence="3">B10K-DU-012-41</strain>
    </source>
</reference>
<dbReference type="GO" id="GO:0005769">
    <property type="term" value="C:early endosome"/>
    <property type="evidence" value="ECO:0007669"/>
    <property type="project" value="TreeGrafter"/>
</dbReference>
<dbReference type="GO" id="GO:0005545">
    <property type="term" value="F:1-phosphatidylinositol binding"/>
    <property type="evidence" value="ECO:0007669"/>
    <property type="project" value="TreeGrafter"/>
</dbReference>
<evidence type="ECO:0000313" key="4">
    <source>
        <dbReference type="Proteomes" id="UP000563107"/>
    </source>
</evidence>
<dbReference type="GO" id="GO:0006897">
    <property type="term" value="P:endocytosis"/>
    <property type="evidence" value="ECO:0007669"/>
    <property type="project" value="TreeGrafter"/>
</dbReference>
<feature type="region of interest" description="Disordered" evidence="2">
    <location>
        <begin position="265"/>
        <end position="291"/>
    </location>
</feature>
<name>A0A7L3EEM2_9PASS</name>
<feature type="non-terminal residue" evidence="3">
    <location>
        <position position="1"/>
    </location>
</feature>
<keyword evidence="4" id="KW-1185">Reference proteome</keyword>
<dbReference type="PANTHER" id="PTHR23164:SF30">
    <property type="entry name" value="EARLY ENDOSOME ANTIGEN 1"/>
    <property type="match status" value="1"/>
</dbReference>
<feature type="coiled-coil region" evidence="1">
    <location>
        <begin position="562"/>
        <end position="906"/>
    </location>
</feature>
<dbReference type="AlphaFoldDB" id="A0A7L3EEM2"/>
<comment type="caution">
    <text evidence="3">The sequence shown here is derived from an EMBL/GenBank/DDBJ whole genome shotgun (WGS) entry which is preliminary data.</text>
</comment>
<accession>A0A7L3EEM2</accession>
<evidence type="ECO:0000256" key="1">
    <source>
        <dbReference type="SAM" id="Coils"/>
    </source>
</evidence>
<feature type="compositionally biased region" description="Polar residues" evidence="2">
    <location>
        <begin position="28"/>
        <end position="37"/>
    </location>
</feature>